<dbReference type="RefSeq" id="WP_228106637.1">
    <property type="nucleotide sequence ID" value="NZ_CP101637.1"/>
</dbReference>
<dbReference type="Gene3D" id="2.60.40.1240">
    <property type="match status" value="1"/>
</dbReference>
<evidence type="ECO:0008006" key="5">
    <source>
        <dbReference type="Google" id="ProtNLM"/>
    </source>
</evidence>
<accession>A0ABY9PYS3</accession>
<dbReference type="EMBL" id="CP101637">
    <property type="protein sequence ID" value="WMT79915.1"/>
    <property type="molecule type" value="Genomic_DNA"/>
</dbReference>
<gene>
    <name evidence="3" type="ORF">TEMA_01860</name>
</gene>
<protein>
    <recommendedName>
        <fullName evidence="5">DUF4352 domain-containing protein</fullName>
    </recommendedName>
</protein>
<organism evidence="3 4">
    <name type="scientific">Terrisporobacter mayombei</name>
    <dbReference type="NCBI Taxonomy" id="1541"/>
    <lineage>
        <taxon>Bacteria</taxon>
        <taxon>Bacillati</taxon>
        <taxon>Bacillota</taxon>
        <taxon>Clostridia</taxon>
        <taxon>Peptostreptococcales</taxon>
        <taxon>Peptostreptococcaceae</taxon>
        <taxon>Terrisporobacter</taxon>
    </lineage>
</organism>
<dbReference type="InterPro" id="IPR029050">
    <property type="entry name" value="Immunoprotect_excell_Ig-like"/>
</dbReference>
<proteinExistence type="predicted"/>
<evidence type="ECO:0000313" key="4">
    <source>
        <dbReference type="Proteomes" id="UP001235030"/>
    </source>
</evidence>
<evidence type="ECO:0000256" key="2">
    <source>
        <dbReference type="SAM" id="MobiDB-lite"/>
    </source>
</evidence>
<feature type="region of interest" description="Disordered" evidence="2">
    <location>
        <begin position="29"/>
        <end position="49"/>
    </location>
</feature>
<dbReference type="PROSITE" id="PS51257">
    <property type="entry name" value="PROKAR_LIPOPROTEIN"/>
    <property type="match status" value="1"/>
</dbReference>
<name>A0ABY9PYS3_9FIRM</name>
<evidence type="ECO:0000256" key="1">
    <source>
        <dbReference type="ARBA" id="ARBA00022729"/>
    </source>
</evidence>
<sequence length="198" mass="22433">MKKKVLSIILTGILVLSFVGCTKTESKADGKNQKLASENKSESDSKEKQDDIWTYYEGSKWAEDYKGLNQEILKVVITDKGPSKDKDNKDTKDGSYVGIKFKLDNTTKDKFTTYPDQAVLVTSTGEQIEMPSMFLSDHIGGEIDEGVKKEGNIIWELKNKGTAKDITWIKLKWSTREGTENKFDSETQDYEIKLDLIK</sequence>
<keyword evidence="1" id="KW-0732">Signal</keyword>
<dbReference type="Proteomes" id="UP001235030">
    <property type="component" value="Chromosome"/>
</dbReference>
<reference evidence="3 4" key="1">
    <citation type="submission" date="2022-07" db="EMBL/GenBank/DDBJ databases">
        <title>Genome sequence of Terrisporobacter mayombei DSM6539.</title>
        <authorList>
            <person name="Boeer T."/>
            <person name="Bengelsdorf F.R."/>
            <person name="Daniel R."/>
            <person name="Poehlein A."/>
        </authorList>
    </citation>
    <scope>NUCLEOTIDE SEQUENCE [LARGE SCALE GENOMIC DNA]</scope>
    <source>
        <strain evidence="3 4">DSM 6539</strain>
    </source>
</reference>
<keyword evidence="4" id="KW-1185">Reference proteome</keyword>
<evidence type="ECO:0000313" key="3">
    <source>
        <dbReference type="EMBL" id="WMT79915.1"/>
    </source>
</evidence>